<dbReference type="EMBL" id="MU266379">
    <property type="protein sequence ID" value="KAH7926663.1"/>
    <property type="molecule type" value="Genomic_DNA"/>
</dbReference>
<evidence type="ECO:0000313" key="1">
    <source>
        <dbReference type="EMBL" id="KAH7926663.1"/>
    </source>
</evidence>
<sequence length="321" mass="34923">MSTFTIIARAATQLASASRSTSLLHIRDSIWDVTYSTSTPQVVQSCTSLDQFTWAISLLPTRIAITATFAIRVYAVMERGLLFVVILSFVGLLVVALDIILTDIIVAATVLTFFSLSCFDVLATALITFRLLRVIKLNGGFKVLDPSSTAGLVASSGNCSTFRVILLLTGLSCFCQVQYTFCSLSTVTACQLVAIVLYFLPQGVYSTVLNNYMILLSSVLVSRFLLDLRDVAEKPEETVLVSMKFVAAPRKHSTITLIRDFEDPVEMQPCALETYNMAPVAIGGRESGDQLASAFCPLEDLVDRARQLEVVLAATGPHPEP</sequence>
<comment type="caution">
    <text evidence="1">The sequence shown here is derived from an EMBL/GenBank/DDBJ whole genome shotgun (WGS) entry which is preliminary data.</text>
</comment>
<dbReference type="Proteomes" id="UP000790709">
    <property type="component" value="Unassembled WGS sequence"/>
</dbReference>
<proteinExistence type="predicted"/>
<accession>A0ACB8BQ29</accession>
<organism evidence="1 2">
    <name type="scientific">Leucogyrophana mollusca</name>
    <dbReference type="NCBI Taxonomy" id="85980"/>
    <lineage>
        <taxon>Eukaryota</taxon>
        <taxon>Fungi</taxon>
        <taxon>Dikarya</taxon>
        <taxon>Basidiomycota</taxon>
        <taxon>Agaricomycotina</taxon>
        <taxon>Agaricomycetes</taxon>
        <taxon>Agaricomycetidae</taxon>
        <taxon>Boletales</taxon>
        <taxon>Boletales incertae sedis</taxon>
        <taxon>Leucogyrophana</taxon>
    </lineage>
</organism>
<name>A0ACB8BQ29_9AGAM</name>
<gene>
    <name evidence="1" type="ORF">BV22DRAFT_1045932</name>
</gene>
<keyword evidence="2" id="KW-1185">Reference proteome</keyword>
<evidence type="ECO:0000313" key="2">
    <source>
        <dbReference type="Proteomes" id="UP000790709"/>
    </source>
</evidence>
<protein>
    <submittedName>
        <fullName evidence="1">Uncharacterized protein</fullName>
    </submittedName>
</protein>
<reference evidence="1" key="1">
    <citation type="journal article" date="2021" name="New Phytol.">
        <title>Evolutionary innovations through gain and loss of genes in the ectomycorrhizal Boletales.</title>
        <authorList>
            <person name="Wu G."/>
            <person name="Miyauchi S."/>
            <person name="Morin E."/>
            <person name="Kuo A."/>
            <person name="Drula E."/>
            <person name="Varga T."/>
            <person name="Kohler A."/>
            <person name="Feng B."/>
            <person name="Cao Y."/>
            <person name="Lipzen A."/>
            <person name="Daum C."/>
            <person name="Hundley H."/>
            <person name="Pangilinan J."/>
            <person name="Johnson J."/>
            <person name="Barry K."/>
            <person name="LaButti K."/>
            <person name="Ng V."/>
            <person name="Ahrendt S."/>
            <person name="Min B."/>
            <person name="Choi I.G."/>
            <person name="Park H."/>
            <person name="Plett J.M."/>
            <person name="Magnuson J."/>
            <person name="Spatafora J.W."/>
            <person name="Nagy L.G."/>
            <person name="Henrissat B."/>
            <person name="Grigoriev I.V."/>
            <person name="Yang Z.L."/>
            <person name="Xu J."/>
            <person name="Martin F.M."/>
        </authorList>
    </citation>
    <scope>NUCLEOTIDE SEQUENCE</scope>
    <source>
        <strain evidence="1">KUC20120723A-06</strain>
    </source>
</reference>